<comment type="caution">
    <text evidence="2">The sequence shown here is derived from an EMBL/GenBank/DDBJ whole genome shotgun (WGS) entry which is preliminary data.</text>
</comment>
<accession>A0A229UUN5</accession>
<feature type="domain" description="DUF6884" evidence="1">
    <location>
        <begin position="22"/>
        <end position="142"/>
    </location>
</feature>
<dbReference type="OrthoDB" id="2364857at2"/>
<gene>
    <name evidence="2" type="ORF">CF651_06210</name>
</gene>
<organism evidence="2 3">
    <name type="scientific">Paenibacillus rigui</name>
    <dbReference type="NCBI Taxonomy" id="554312"/>
    <lineage>
        <taxon>Bacteria</taxon>
        <taxon>Bacillati</taxon>
        <taxon>Bacillota</taxon>
        <taxon>Bacilli</taxon>
        <taxon>Bacillales</taxon>
        <taxon>Paenibacillaceae</taxon>
        <taxon>Paenibacillus</taxon>
    </lineage>
</organism>
<proteinExistence type="predicted"/>
<dbReference type="AlphaFoldDB" id="A0A229UUN5"/>
<dbReference type="EMBL" id="NMQW01000008">
    <property type="protein sequence ID" value="OXM87236.1"/>
    <property type="molecule type" value="Genomic_DNA"/>
</dbReference>
<evidence type="ECO:0000313" key="3">
    <source>
        <dbReference type="Proteomes" id="UP000215509"/>
    </source>
</evidence>
<dbReference type="RefSeq" id="WP_094013984.1">
    <property type="nucleotide sequence ID" value="NZ_NMQW01000008.1"/>
</dbReference>
<sequence>MNRLCIIPCGSRKIWDTSLSAEGSYPARQTYTGALHRKCQAYAARFFEEWSILSAKHGFLLPDDEVPGNYNVAFGSKHPNILSVEELSRQARMRQWERMDEIVVLGGKKFTALIPLVFPEAGRIVYPLVGSKGIGYMLQSLDRALASDKEFPA</sequence>
<dbReference type="Pfam" id="PF21818">
    <property type="entry name" value="DUF6884"/>
    <property type="match status" value="1"/>
</dbReference>
<evidence type="ECO:0000259" key="1">
    <source>
        <dbReference type="Pfam" id="PF21818"/>
    </source>
</evidence>
<dbReference type="Proteomes" id="UP000215509">
    <property type="component" value="Unassembled WGS sequence"/>
</dbReference>
<name>A0A229UUN5_9BACL</name>
<evidence type="ECO:0000313" key="2">
    <source>
        <dbReference type="EMBL" id="OXM87236.1"/>
    </source>
</evidence>
<reference evidence="2 3" key="1">
    <citation type="submission" date="2017-07" db="EMBL/GenBank/DDBJ databases">
        <title>Genome sequencing and assembly of Paenibacillus rigui.</title>
        <authorList>
            <person name="Mayilraj S."/>
        </authorList>
    </citation>
    <scope>NUCLEOTIDE SEQUENCE [LARGE SCALE GENOMIC DNA]</scope>
    <source>
        <strain evidence="2 3">JCM 16352</strain>
    </source>
</reference>
<keyword evidence="3" id="KW-1185">Reference proteome</keyword>
<dbReference type="InterPro" id="IPR049251">
    <property type="entry name" value="DUF6884"/>
</dbReference>
<protein>
    <recommendedName>
        <fullName evidence="1">DUF6884 domain-containing protein</fullName>
    </recommendedName>
</protein>